<comment type="caution">
    <text evidence="1">The sequence shown here is derived from an EMBL/GenBank/DDBJ whole genome shotgun (WGS) entry which is preliminary data.</text>
</comment>
<sequence>MQFLALLSGVPLVLSGVGGASGVSAVSGVSGYGAFRYDDVRGLSGYGYWGPPHGMGHEYLKLKVCARDIRPDGRAVRMTVALKEPGTPTTIYVNAVNHHGVGSAVCSTLVSLGADWMFARGGTIDRHGVYRPGPWHRLR</sequence>
<dbReference type="Proteomes" id="UP001595872">
    <property type="component" value="Unassembled WGS sequence"/>
</dbReference>
<reference evidence="2" key="1">
    <citation type="journal article" date="2019" name="Int. J. Syst. Evol. Microbiol.">
        <title>The Global Catalogue of Microorganisms (GCM) 10K type strain sequencing project: providing services to taxonomists for standard genome sequencing and annotation.</title>
        <authorList>
            <consortium name="The Broad Institute Genomics Platform"/>
            <consortium name="The Broad Institute Genome Sequencing Center for Infectious Disease"/>
            <person name="Wu L."/>
            <person name="Ma J."/>
        </authorList>
    </citation>
    <scope>NUCLEOTIDE SEQUENCE [LARGE SCALE GENOMIC DNA]</scope>
    <source>
        <strain evidence="2">KLKA75</strain>
    </source>
</reference>
<dbReference type="EMBL" id="JBHSIT010000004">
    <property type="protein sequence ID" value="MFC4908703.1"/>
    <property type="molecule type" value="Genomic_DNA"/>
</dbReference>
<protein>
    <submittedName>
        <fullName evidence="1">Uncharacterized protein</fullName>
    </submittedName>
</protein>
<evidence type="ECO:0000313" key="2">
    <source>
        <dbReference type="Proteomes" id="UP001595872"/>
    </source>
</evidence>
<gene>
    <name evidence="1" type="ORF">ACFPCY_15350</name>
</gene>
<dbReference type="RefSeq" id="WP_378255592.1">
    <property type="nucleotide sequence ID" value="NZ_JBHSIT010000004.1"/>
</dbReference>
<keyword evidence="2" id="KW-1185">Reference proteome</keyword>
<proteinExistence type="predicted"/>
<name>A0ABV9TX34_9ACTN</name>
<evidence type="ECO:0000313" key="1">
    <source>
        <dbReference type="EMBL" id="MFC4908703.1"/>
    </source>
</evidence>
<organism evidence="1 2">
    <name type="scientific">Actinomadura gamaensis</name>
    <dbReference type="NCBI Taxonomy" id="1763541"/>
    <lineage>
        <taxon>Bacteria</taxon>
        <taxon>Bacillati</taxon>
        <taxon>Actinomycetota</taxon>
        <taxon>Actinomycetes</taxon>
        <taxon>Streptosporangiales</taxon>
        <taxon>Thermomonosporaceae</taxon>
        <taxon>Actinomadura</taxon>
    </lineage>
</organism>
<accession>A0ABV9TX34</accession>